<dbReference type="GO" id="GO:0005886">
    <property type="term" value="C:plasma membrane"/>
    <property type="evidence" value="ECO:0007669"/>
    <property type="project" value="TreeGrafter"/>
</dbReference>
<feature type="region of interest" description="Disordered" evidence="3">
    <location>
        <begin position="1"/>
        <end position="41"/>
    </location>
</feature>
<dbReference type="GO" id="GO:0098542">
    <property type="term" value="P:defense response to other organism"/>
    <property type="evidence" value="ECO:0007669"/>
    <property type="project" value="InterPro"/>
</dbReference>
<comment type="subcellular location">
    <subcellularLocation>
        <location evidence="1">Membrane</location>
    </subcellularLocation>
</comment>
<dbReference type="Proteomes" id="UP001497516">
    <property type="component" value="Chromosome 10"/>
</dbReference>
<evidence type="ECO:0000256" key="4">
    <source>
        <dbReference type="SAM" id="Phobius"/>
    </source>
</evidence>
<accession>A0AAV2CX44</accession>
<organism evidence="5 6">
    <name type="scientific">Linum trigynum</name>
    <dbReference type="NCBI Taxonomy" id="586398"/>
    <lineage>
        <taxon>Eukaryota</taxon>
        <taxon>Viridiplantae</taxon>
        <taxon>Streptophyta</taxon>
        <taxon>Embryophyta</taxon>
        <taxon>Tracheophyta</taxon>
        <taxon>Spermatophyta</taxon>
        <taxon>Magnoliopsida</taxon>
        <taxon>eudicotyledons</taxon>
        <taxon>Gunneridae</taxon>
        <taxon>Pentapetalae</taxon>
        <taxon>rosids</taxon>
        <taxon>fabids</taxon>
        <taxon>Malpighiales</taxon>
        <taxon>Linaceae</taxon>
        <taxon>Linum</taxon>
    </lineage>
</organism>
<protein>
    <recommendedName>
        <fullName evidence="7">Late embryogenesis abundant protein LEA-2 subgroup domain-containing protein</fullName>
    </recommendedName>
</protein>
<sequence>MGRSSSSSDDDSPKKHKKAASTSFNDGQHPPPPYPPAGGGYNYPQTMGYPPPMPGQYPPSYNNQYPPGYNYNYAGYNYPAQAPPAAYYHNNGAGAYPTQQEMNAAAGFARGFLIGMMLLFFCIFASTIVLWVVLRPQVPEFHVESLAVANFDAKQSSFAAAWDANLTAKNPNTKIRLYFNQIETFMFYDDQPLASSYANPFSLETGAAAGMTTRLATNSSVDEGVENEAVEKMAEDYNGPGAVEFSLRMAVWTTFKSDSWWTRRSTVRVFCEELKVAFVGKTGKGSLAPDTNRDCLVFV</sequence>
<dbReference type="PANTHER" id="PTHR31234:SF55">
    <property type="entry name" value="LATE EMBRYOGENESIS ABUNDANT (LEA) HYDROXYPROLINE-RICH GLYCOPROTEIN FAMILY"/>
    <property type="match status" value="1"/>
</dbReference>
<keyword evidence="6" id="KW-1185">Reference proteome</keyword>
<keyword evidence="4" id="KW-1133">Transmembrane helix</keyword>
<dbReference type="PANTHER" id="PTHR31234">
    <property type="entry name" value="LATE EMBRYOGENESIS ABUNDANT (LEA) HYDROXYPROLINE-RICH GLYCOPROTEIN FAMILY"/>
    <property type="match status" value="1"/>
</dbReference>
<evidence type="ECO:0008006" key="7">
    <source>
        <dbReference type="Google" id="ProtNLM"/>
    </source>
</evidence>
<evidence type="ECO:0000313" key="5">
    <source>
        <dbReference type="EMBL" id="CAL1360410.1"/>
    </source>
</evidence>
<evidence type="ECO:0000256" key="1">
    <source>
        <dbReference type="ARBA" id="ARBA00004370"/>
    </source>
</evidence>
<keyword evidence="4" id="KW-0812">Transmembrane</keyword>
<feature type="transmembrane region" description="Helical" evidence="4">
    <location>
        <begin position="112"/>
        <end position="134"/>
    </location>
</feature>
<evidence type="ECO:0000256" key="3">
    <source>
        <dbReference type="SAM" id="MobiDB-lite"/>
    </source>
</evidence>
<dbReference type="EMBL" id="OZ034814">
    <property type="protein sequence ID" value="CAL1360410.1"/>
    <property type="molecule type" value="Genomic_DNA"/>
</dbReference>
<gene>
    <name evidence="5" type="ORF">LTRI10_LOCUS7849</name>
</gene>
<name>A0AAV2CX44_9ROSI</name>
<dbReference type="InterPro" id="IPR044839">
    <property type="entry name" value="NDR1-like"/>
</dbReference>
<evidence type="ECO:0000256" key="2">
    <source>
        <dbReference type="ARBA" id="ARBA00023136"/>
    </source>
</evidence>
<dbReference type="AlphaFoldDB" id="A0AAV2CX44"/>
<evidence type="ECO:0000313" key="6">
    <source>
        <dbReference type="Proteomes" id="UP001497516"/>
    </source>
</evidence>
<proteinExistence type="predicted"/>
<keyword evidence="2 4" id="KW-0472">Membrane</keyword>
<reference evidence="5 6" key="1">
    <citation type="submission" date="2024-04" db="EMBL/GenBank/DDBJ databases">
        <authorList>
            <person name="Fracassetti M."/>
        </authorList>
    </citation>
    <scope>NUCLEOTIDE SEQUENCE [LARGE SCALE GENOMIC DNA]</scope>
</reference>